<dbReference type="eggNOG" id="ENOG503212Q">
    <property type="taxonomic scope" value="Bacteria"/>
</dbReference>
<accession>A0A0W0YJ78</accession>
<dbReference type="EMBL" id="LNYV01000029">
    <property type="protein sequence ID" value="KTD56914.1"/>
    <property type="molecule type" value="Genomic_DNA"/>
</dbReference>
<dbReference type="Proteomes" id="UP000054621">
    <property type="component" value="Unassembled WGS sequence"/>
</dbReference>
<organism evidence="1 2">
    <name type="scientific">Legionella sainthelensi</name>
    <dbReference type="NCBI Taxonomy" id="28087"/>
    <lineage>
        <taxon>Bacteria</taxon>
        <taxon>Pseudomonadati</taxon>
        <taxon>Pseudomonadota</taxon>
        <taxon>Gammaproteobacteria</taxon>
        <taxon>Legionellales</taxon>
        <taxon>Legionellaceae</taxon>
        <taxon>Legionella</taxon>
    </lineage>
</organism>
<dbReference type="AlphaFoldDB" id="A0A0W0YJ78"/>
<evidence type="ECO:0000313" key="2">
    <source>
        <dbReference type="Proteomes" id="UP000054621"/>
    </source>
</evidence>
<proteinExistence type="predicted"/>
<reference evidence="1 2" key="1">
    <citation type="submission" date="2015-11" db="EMBL/GenBank/DDBJ databases">
        <title>Genomic analysis of 38 Legionella species identifies large and diverse effector repertoires.</title>
        <authorList>
            <person name="Burstein D."/>
            <person name="Amaro F."/>
            <person name="Zusman T."/>
            <person name="Lifshitz Z."/>
            <person name="Cohen O."/>
            <person name="Gilbert J.A."/>
            <person name="Pupko T."/>
            <person name="Shuman H.A."/>
            <person name="Segal G."/>
        </authorList>
    </citation>
    <scope>NUCLEOTIDE SEQUENCE [LARGE SCALE GENOMIC DNA]</scope>
    <source>
        <strain evidence="1 2">Mt.St.Helens-4</strain>
    </source>
</reference>
<name>A0A0W0YJ78_9GAMM</name>
<protein>
    <submittedName>
        <fullName evidence="1">Bile acid beta-glucosidase</fullName>
    </submittedName>
</protein>
<gene>
    <name evidence="1" type="ORF">Lsai_1891</name>
</gene>
<dbReference type="PATRIC" id="fig|28087.4.peg.2026"/>
<evidence type="ECO:0000313" key="1">
    <source>
        <dbReference type="EMBL" id="KTD56914.1"/>
    </source>
</evidence>
<sequence>MRLYIIQKLNRGDAQMKFKGSIFEERCNEYWNKKVVRLDNIIRTVSLGFGLFHNETHIPSLIAKYHRCIQNILSALDNQTHMFEDIGYVQKYKKDTVTQAIEDLSFYAGIFPEHARISETFIQTLSASLDSAQKINQTTPGMPF</sequence>
<comment type="caution">
    <text evidence="1">The sequence shown here is derived from an EMBL/GenBank/DDBJ whole genome shotgun (WGS) entry which is preliminary data.</text>
</comment>